<dbReference type="Proteomes" id="UP001230504">
    <property type="component" value="Unassembled WGS sequence"/>
</dbReference>
<accession>A0AAD8PIM7</accession>
<comment type="caution">
    <text evidence="1">The sequence shown here is derived from an EMBL/GenBank/DDBJ whole genome shotgun (WGS) entry which is preliminary data.</text>
</comment>
<evidence type="ECO:0000313" key="2">
    <source>
        <dbReference type="Proteomes" id="UP001230504"/>
    </source>
</evidence>
<name>A0AAD8PIM7_9PEZI</name>
<organism evidence="1 2">
    <name type="scientific">Colletotrichum navitas</name>
    <dbReference type="NCBI Taxonomy" id="681940"/>
    <lineage>
        <taxon>Eukaryota</taxon>
        <taxon>Fungi</taxon>
        <taxon>Dikarya</taxon>
        <taxon>Ascomycota</taxon>
        <taxon>Pezizomycotina</taxon>
        <taxon>Sordariomycetes</taxon>
        <taxon>Hypocreomycetidae</taxon>
        <taxon>Glomerellales</taxon>
        <taxon>Glomerellaceae</taxon>
        <taxon>Colletotrichum</taxon>
        <taxon>Colletotrichum graminicola species complex</taxon>
    </lineage>
</organism>
<dbReference type="AlphaFoldDB" id="A0AAD8PIM7"/>
<proteinExistence type="predicted"/>
<dbReference type="RefSeq" id="XP_060406815.1">
    <property type="nucleotide sequence ID" value="XM_060551277.1"/>
</dbReference>
<protein>
    <submittedName>
        <fullName evidence="1">Uncharacterized protein</fullName>
    </submittedName>
</protein>
<sequence length="82" mass="8478">MCGAVLTRSARTGGSFGSCQNGLLSGVGTPPNPITIVLALRGSSGCRNRGWVRLPPVAEDFLVCRPTSERQGLAVGQRPVGL</sequence>
<dbReference type="GeneID" id="85435517"/>
<gene>
    <name evidence="1" type="ORF">LY79DRAFT_177927</name>
</gene>
<reference evidence="1" key="1">
    <citation type="submission" date="2021-06" db="EMBL/GenBank/DDBJ databases">
        <title>Comparative genomics, transcriptomics and evolutionary studies reveal genomic signatures of adaptation to plant cell wall in hemibiotrophic fungi.</title>
        <authorList>
            <consortium name="DOE Joint Genome Institute"/>
            <person name="Baroncelli R."/>
            <person name="Diaz J.F."/>
            <person name="Benocci T."/>
            <person name="Peng M."/>
            <person name="Battaglia E."/>
            <person name="Haridas S."/>
            <person name="Andreopoulos W."/>
            <person name="Labutti K."/>
            <person name="Pangilinan J."/>
            <person name="Floch G.L."/>
            <person name="Makela M.R."/>
            <person name="Henrissat B."/>
            <person name="Grigoriev I.V."/>
            <person name="Crouch J.A."/>
            <person name="De Vries R.P."/>
            <person name="Sukno S.A."/>
            <person name="Thon M.R."/>
        </authorList>
    </citation>
    <scope>NUCLEOTIDE SEQUENCE</scope>
    <source>
        <strain evidence="1">CBS 125086</strain>
    </source>
</reference>
<evidence type="ECO:0000313" key="1">
    <source>
        <dbReference type="EMBL" id="KAK1561711.1"/>
    </source>
</evidence>
<dbReference type="EMBL" id="JAHLJV010000244">
    <property type="protein sequence ID" value="KAK1561711.1"/>
    <property type="molecule type" value="Genomic_DNA"/>
</dbReference>
<keyword evidence="2" id="KW-1185">Reference proteome</keyword>